<dbReference type="Gene3D" id="1.25.40.290">
    <property type="entry name" value="ARM repeat domains"/>
    <property type="match status" value="1"/>
</dbReference>
<dbReference type="EMBL" id="CP003107">
    <property type="protein sequence ID" value="AET60046.1"/>
    <property type="molecule type" value="Genomic_DNA"/>
</dbReference>
<accession>G7W2E2</accession>
<reference key="2">
    <citation type="submission" date="2011-11" db="EMBL/GenBank/DDBJ databases">
        <authorList>
            <person name="Shin S.H."/>
            <person name="Kim S."/>
            <person name="Kim J.Y."/>
        </authorList>
    </citation>
    <scope>NUCLEOTIDE SEQUENCE</scope>
    <source>
        <strain>HPL-003</strain>
    </source>
</reference>
<dbReference type="STRING" id="985665.HPL003_16500"/>
<name>G7W2E2_PAETH</name>
<gene>
    <name evidence="1" type="ordered locus">HPL003_16500</name>
</gene>
<evidence type="ECO:0000313" key="2">
    <source>
        <dbReference type="Proteomes" id="UP000005876"/>
    </source>
</evidence>
<organism evidence="1 2">
    <name type="scientific">Paenibacillus terrae (strain HPL-003)</name>
    <dbReference type="NCBI Taxonomy" id="985665"/>
    <lineage>
        <taxon>Bacteria</taxon>
        <taxon>Bacillati</taxon>
        <taxon>Bacillota</taxon>
        <taxon>Bacilli</taxon>
        <taxon>Bacillales</taxon>
        <taxon>Paenibacillaceae</taxon>
        <taxon>Paenibacillus</taxon>
    </lineage>
</organism>
<dbReference type="AlphaFoldDB" id="G7W2E2"/>
<reference evidence="2" key="1">
    <citation type="submission" date="2011-11" db="EMBL/GenBank/DDBJ databases">
        <title>Complete sequence of Paenibacillus terrae HPL-003.</title>
        <authorList>
            <person name="Shin S.H."/>
            <person name="Kim S."/>
            <person name="Kim J.Y."/>
        </authorList>
    </citation>
    <scope>NUCLEOTIDE SEQUENCE [LARGE SCALE GENOMIC DNA]</scope>
    <source>
        <strain evidence="2">HPL-003</strain>
    </source>
</reference>
<dbReference type="Proteomes" id="UP000005876">
    <property type="component" value="Chromosome"/>
</dbReference>
<evidence type="ECO:0000313" key="1">
    <source>
        <dbReference type="EMBL" id="AET60046.1"/>
    </source>
</evidence>
<proteinExistence type="predicted"/>
<dbReference type="HOGENOM" id="CLU_3273843_0_0_9"/>
<reference evidence="1 2" key="3">
    <citation type="journal article" date="2012" name="J. Bacteriol.">
        <title>Genome Sequence of Paenibacillus terrae HPL-003, a Xylanase-Producing Bacterium Isolated from Soil Found in Forest Residue.</title>
        <authorList>
            <person name="Shin S.H."/>
            <person name="Kim S."/>
            <person name="Kim J.Y."/>
            <person name="Song H.Y."/>
            <person name="Cho S.J."/>
            <person name="Kim D.R."/>
            <person name="Lee K.I."/>
            <person name="Lim H.K."/>
            <person name="Park N.J."/>
            <person name="Hwang I.T."/>
            <person name="Yang K.S."/>
        </authorList>
    </citation>
    <scope>NUCLEOTIDE SEQUENCE [LARGE SCALE GENOMIC DNA]</scope>
    <source>
        <strain evidence="1 2">HPL-003</strain>
    </source>
</reference>
<dbReference type="KEGG" id="pta:HPL003_16500"/>
<protein>
    <submittedName>
        <fullName evidence="1">Uncharacterized protein</fullName>
    </submittedName>
</protein>
<sequence>MQLLESLALLNDWVRDHDANIRRFAIELTRPNMFRTPSAIG</sequence>